<dbReference type="GO" id="GO:0043130">
    <property type="term" value="F:ubiquitin binding"/>
    <property type="evidence" value="ECO:0007669"/>
    <property type="project" value="UniProtKB-UniRule"/>
</dbReference>
<evidence type="ECO:0000256" key="7">
    <source>
        <dbReference type="SAM" id="MobiDB-lite"/>
    </source>
</evidence>
<reference evidence="9" key="1">
    <citation type="submission" date="2009-08" db="EMBL/GenBank/DDBJ databases">
        <title>Annotation of Salpingoeca rosetta.</title>
        <authorList>
            <consortium name="The Broad Institute Genome Sequencing Platform"/>
            <person name="Russ C."/>
            <person name="Cuomo C."/>
            <person name="Burger G."/>
            <person name="Gray M.W."/>
            <person name="Holland P.W.H."/>
            <person name="King N."/>
            <person name="Lang F.B.F."/>
            <person name="Roger A.J."/>
            <person name="Ruiz-Trillo I."/>
            <person name="Young S.K."/>
            <person name="Zeng Q."/>
            <person name="Gargeya S."/>
            <person name="Alvarado L."/>
            <person name="Berlin A."/>
            <person name="Chapman S.B."/>
            <person name="Chen Z."/>
            <person name="Freedman E."/>
            <person name="Gellesch M."/>
            <person name="Goldberg J."/>
            <person name="Griggs A."/>
            <person name="Gujja S."/>
            <person name="Heilman E."/>
            <person name="Heiman D."/>
            <person name="Howarth C."/>
            <person name="Mehta T."/>
            <person name="Neiman D."/>
            <person name="Pearson M."/>
            <person name="Roberts A."/>
            <person name="Saif S."/>
            <person name="Shea T."/>
            <person name="Shenoy N."/>
            <person name="Sisk P."/>
            <person name="Stolte C."/>
            <person name="Sykes S."/>
            <person name="White J."/>
            <person name="Yandava C."/>
            <person name="Haas B."/>
            <person name="Nusbaum C."/>
            <person name="Birren B."/>
        </authorList>
    </citation>
    <scope>NUCLEOTIDE SEQUENCE [LARGE SCALE GENOMIC DNA]</scope>
    <source>
        <strain evidence="9">ATCC 50818</strain>
    </source>
</reference>
<evidence type="ECO:0000256" key="1">
    <source>
        <dbReference type="ARBA" id="ARBA00009697"/>
    </source>
</evidence>
<dbReference type="PANTHER" id="PTHR13128">
    <property type="entry name" value="VACUOLAR PROTEIN-SORTING-ASSOCIATED PROTEIN 36"/>
    <property type="match status" value="1"/>
</dbReference>
<dbReference type="InterPro" id="IPR021648">
    <property type="entry name" value="GLUE_dom"/>
</dbReference>
<dbReference type="GeneID" id="16069248"/>
<organism evidence="10">
    <name type="scientific">Salpingoeca rosetta (strain ATCC 50818 / BSB-021)</name>
    <dbReference type="NCBI Taxonomy" id="946362"/>
    <lineage>
        <taxon>Eukaryota</taxon>
        <taxon>Choanoflagellata</taxon>
        <taxon>Craspedida</taxon>
        <taxon>Salpingoecidae</taxon>
        <taxon>Salpingoeca</taxon>
    </lineage>
</organism>
<evidence type="ECO:0000256" key="2">
    <source>
        <dbReference type="ARBA" id="ARBA00017953"/>
    </source>
</evidence>
<comment type="subunit">
    <text evidence="6">Component of the endosomal sorting complex required for transport II (ESCRT-II).</text>
</comment>
<dbReference type="SUPFAM" id="SSF50729">
    <property type="entry name" value="PH domain-like"/>
    <property type="match status" value="1"/>
</dbReference>
<dbReference type="Gene3D" id="6.10.140.260">
    <property type="match status" value="1"/>
</dbReference>
<dbReference type="RefSeq" id="XP_004988713.1">
    <property type="nucleotide sequence ID" value="XM_004988656.1"/>
</dbReference>
<evidence type="ECO:0000256" key="6">
    <source>
        <dbReference type="RuleBase" id="RU367095"/>
    </source>
</evidence>
<dbReference type="Proteomes" id="UP000007799">
    <property type="component" value="Unassembled WGS sequence"/>
</dbReference>
<evidence type="ECO:0000256" key="5">
    <source>
        <dbReference type="ARBA" id="ARBA00022927"/>
    </source>
</evidence>
<keyword evidence="6" id="KW-0967">Endosome</keyword>
<dbReference type="InterPro" id="IPR036388">
    <property type="entry name" value="WH-like_DNA-bd_sf"/>
</dbReference>
<dbReference type="Pfam" id="PF11605">
    <property type="entry name" value="Vps36_ESCRT-II"/>
    <property type="match status" value="1"/>
</dbReference>
<feature type="domain" description="GLUE N-terminal" evidence="8">
    <location>
        <begin position="7"/>
        <end position="153"/>
    </location>
</feature>
<dbReference type="GO" id="GO:0000814">
    <property type="term" value="C:ESCRT II complex"/>
    <property type="evidence" value="ECO:0007669"/>
    <property type="project" value="UniProtKB-UniRule"/>
</dbReference>
<comment type="similarity">
    <text evidence="1 6">Belongs to the VPS36 family.</text>
</comment>
<dbReference type="FunFam" id="1.10.10.10:FF:000416">
    <property type="entry name" value="Vacuolar protein-sorting-associated protein 36"/>
    <property type="match status" value="1"/>
</dbReference>
<feature type="region of interest" description="Disordered" evidence="7">
    <location>
        <begin position="150"/>
        <end position="194"/>
    </location>
</feature>
<dbReference type="KEGG" id="sre:PTSG_10749"/>
<name>F2UQ96_SALR5</name>
<protein>
    <recommendedName>
        <fullName evidence="2 6">Vacuolar protein-sorting-associated protein 36</fullName>
    </recommendedName>
    <alternativeName>
        <fullName evidence="6">ESCRT-II complex subunit VPS36</fullName>
    </alternativeName>
</protein>
<dbReference type="GO" id="GO:0032266">
    <property type="term" value="F:phosphatidylinositol-3-phosphate binding"/>
    <property type="evidence" value="ECO:0007669"/>
    <property type="project" value="UniProtKB-UniRule"/>
</dbReference>
<keyword evidence="10" id="KW-1185">Reference proteome</keyword>
<evidence type="ECO:0000259" key="8">
    <source>
        <dbReference type="PROSITE" id="PS51495"/>
    </source>
</evidence>
<dbReference type="GO" id="GO:0031902">
    <property type="term" value="C:late endosome membrane"/>
    <property type="evidence" value="ECO:0007669"/>
    <property type="project" value="UniProtKB-UniRule"/>
</dbReference>
<evidence type="ECO:0000313" key="9">
    <source>
        <dbReference type="EMBL" id="EGD79764.1"/>
    </source>
</evidence>
<dbReference type="Gene3D" id="2.30.29.30">
    <property type="entry name" value="Pleckstrin-homology domain (PH domain)/Phosphotyrosine-binding domain (PTB)"/>
    <property type="match status" value="1"/>
</dbReference>
<comment type="subcellular location">
    <subcellularLocation>
        <location evidence="6">Cytoplasm</location>
    </subcellularLocation>
    <subcellularLocation>
        <location evidence="6">Endosome</location>
    </subcellularLocation>
</comment>
<dbReference type="InterPro" id="IPR040608">
    <property type="entry name" value="Snf8/Vps36"/>
</dbReference>
<keyword evidence="5 6" id="KW-0653">Protein transport</keyword>
<gene>
    <name evidence="9" type="ORF">PTSG_10749</name>
</gene>
<dbReference type="OrthoDB" id="271448at2759"/>
<keyword evidence="3 6" id="KW-0813">Transport</keyword>
<dbReference type="PANTHER" id="PTHR13128:SF12">
    <property type="entry name" value="VACUOLAR PROTEIN-SORTING-ASSOCIATED PROTEIN 36"/>
    <property type="match status" value="1"/>
</dbReference>
<dbReference type="SUPFAM" id="SSF46785">
    <property type="entry name" value="Winged helix' DNA-binding domain"/>
    <property type="match status" value="1"/>
</dbReference>
<dbReference type="AlphaFoldDB" id="F2UQ96"/>
<dbReference type="EMBL" id="GL832988">
    <property type="protein sequence ID" value="EGD79764.1"/>
    <property type="molecule type" value="Genomic_DNA"/>
</dbReference>
<dbReference type="STRING" id="946362.F2UQ96"/>
<evidence type="ECO:0000256" key="4">
    <source>
        <dbReference type="ARBA" id="ARBA00022490"/>
    </source>
</evidence>
<feature type="compositionally biased region" description="Low complexity" evidence="7">
    <location>
        <begin position="159"/>
        <end position="189"/>
    </location>
</feature>
<dbReference type="GO" id="GO:0043328">
    <property type="term" value="P:protein transport to vacuole involved in ubiquitin-dependent protein catabolic process via the multivesicular body sorting pathway"/>
    <property type="evidence" value="ECO:0007669"/>
    <property type="project" value="UniProtKB-UniRule"/>
</dbReference>
<dbReference type="InterPro" id="IPR036390">
    <property type="entry name" value="WH_DNA-bd_sf"/>
</dbReference>
<dbReference type="eggNOG" id="KOG2760">
    <property type="taxonomic scope" value="Eukaryota"/>
</dbReference>
<dbReference type="InterPro" id="IPR011993">
    <property type="entry name" value="PH-like_dom_sf"/>
</dbReference>
<sequence>MDRWIVVDGDGAGRFVPHANEQVMQPQYTGLRLYNGDDTTDCDDGLLTLTSHRLVWEDREGKHGSRWLYMPLSLISHTEFIERFFTRSPKVKLLLFSNPNGHGPASYSAPGMSERHFVLLSFRQSSSSEVRQFRQLLTNVLHAKTWRALPVPLDPPAQHPQSGGHTQQQQPGHTQHQQQPSRSQAQTQPHQEQRAVGIAGILQRDKQRLEAAERSIKDAFSGDLKVLEAKAKQLVELAERYTQTLAASSGGDGNGDDGGGDEDQRALQNVILQLGIANPITKKQFKSATRYHQELARELATVYEAALKATRGGMLLLADAFCVANRVRGIDLVSPQDVLKACEAMEALALPVRLRAFKSGVLVVELATRSDEQLVAEVKEMASADGFLTASRLATRNNISVVLAAEQLLLAEAEGALCRDDAVEGLRFYPNRFLHPDTGS</sequence>
<evidence type="ECO:0000313" key="10">
    <source>
        <dbReference type="Proteomes" id="UP000007799"/>
    </source>
</evidence>
<comment type="function">
    <text evidence="6">Component of the ESCRT-II complex (endosomal sorting complex required for transport II), which is required for multivesicular body (MVB) formation and sorting of endosomal cargo proteins into MVBs.</text>
</comment>
<dbReference type="OMA" id="TLNARVW"/>
<dbReference type="InParanoid" id="F2UQ96"/>
<proteinExistence type="inferred from homology"/>
<evidence type="ECO:0000256" key="3">
    <source>
        <dbReference type="ARBA" id="ARBA00022448"/>
    </source>
</evidence>
<keyword evidence="4 6" id="KW-0963">Cytoplasm</keyword>
<dbReference type="FunCoup" id="F2UQ96">
    <property type="interactions" value="1248"/>
</dbReference>
<dbReference type="InterPro" id="IPR037855">
    <property type="entry name" value="Vps36"/>
</dbReference>
<dbReference type="PROSITE" id="PS51495">
    <property type="entry name" value="GLUE"/>
    <property type="match status" value="1"/>
</dbReference>
<accession>F2UQ96</accession>
<dbReference type="Pfam" id="PF04157">
    <property type="entry name" value="EAP30"/>
    <property type="match status" value="1"/>
</dbReference>
<dbReference type="Gene3D" id="1.10.10.10">
    <property type="entry name" value="Winged helix-like DNA-binding domain superfamily/Winged helix DNA-binding domain"/>
    <property type="match status" value="2"/>
</dbReference>